<dbReference type="EMBL" id="FNFO01000004">
    <property type="protein sequence ID" value="SDL14056.1"/>
    <property type="molecule type" value="Genomic_DNA"/>
</dbReference>
<sequence length="265" mass="30276">MPSTTTYHIVKISTLFVWFVALAPFAFAQPAEDVARISHFAGKVITTHNGISLVPSFSLDKPAVLFNLSIGGPRLTFEPDIRFALEGKPWSFLFWWRYKAIQHEKFSLRVGMHPALNFRTIPLDVNGGATQIMEARRFLAGELSPTYALTKHISVGPYYLYSRGLDRSQTHTHFLVLNTAFTNLPLSKDVSISIFPNVYYLKMDALDGFYVSSTLRLAKRDFPLSLESVLNKIIRSEILPERDFVWNVSLVYSFNQQFVPYRPQF</sequence>
<name>A0A1G9HMP1_9BACT</name>
<reference evidence="1 2" key="1">
    <citation type="submission" date="2016-10" db="EMBL/GenBank/DDBJ databases">
        <authorList>
            <person name="de Groot N.N."/>
        </authorList>
    </citation>
    <scope>NUCLEOTIDE SEQUENCE [LARGE SCALE GENOMIC DNA]</scope>
    <source>
        <strain evidence="1 2">DSM 25186</strain>
    </source>
</reference>
<keyword evidence="2" id="KW-1185">Reference proteome</keyword>
<dbReference type="OrthoDB" id="650068at2"/>
<dbReference type="AlphaFoldDB" id="A0A1G9HMP1"/>
<dbReference type="Proteomes" id="UP000198510">
    <property type="component" value="Unassembled WGS sequence"/>
</dbReference>
<proteinExistence type="predicted"/>
<dbReference type="STRING" id="1075417.SAMN05421823_104478"/>
<evidence type="ECO:0000313" key="2">
    <source>
        <dbReference type="Proteomes" id="UP000198510"/>
    </source>
</evidence>
<protein>
    <submittedName>
        <fullName evidence="1">Uncharacterized protein</fullName>
    </submittedName>
</protein>
<evidence type="ECO:0000313" key="1">
    <source>
        <dbReference type="EMBL" id="SDL14056.1"/>
    </source>
</evidence>
<dbReference type="RefSeq" id="WP_089682608.1">
    <property type="nucleotide sequence ID" value="NZ_FNFO01000004.1"/>
</dbReference>
<accession>A0A1G9HMP1</accession>
<organism evidence="1 2">
    <name type="scientific">Catalinimonas alkaloidigena</name>
    <dbReference type="NCBI Taxonomy" id="1075417"/>
    <lineage>
        <taxon>Bacteria</taxon>
        <taxon>Pseudomonadati</taxon>
        <taxon>Bacteroidota</taxon>
        <taxon>Cytophagia</taxon>
        <taxon>Cytophagales</taxon>
        <taxon>Catalimonadaceae</taxon>
        <taxon>Catalinimonas</taxon>
    </lineage>
</organism>
<gene>
    <name evidence="1" type="ORF">SAMN05421823_104478</name>
</gene>